<reference evidence="3" key="1">
    <citation type="submission" date="2022-01" db="EMBL/GenBank/DDBJ databases">
        <title>Draft genome of Methanogenium marinum DSM 15558.</title>
        <authorList>
            <person name="Chen S.-C."/>
            <person name="You Y.-T."/>
        </authorList>
    </citation>
    <scope>NUCLEOTIDE SEQUENCE</scope>
    <source>
        <strain evidence="3">DSM 15558</strain>
    </source>
</reference>
<organism evidence="3 4">
    <name type="scientific">Methanogenium marinum</name>
    <dbReference type="NCBI Taxonomy" id="348610"/>
    <lineage>
        <taxon>Archaea</taxon>
        <taxon>Methanobacteriati</taxon>
        <taxon>Methanobacteriota</taxon>
        <taxon>Stenosarchaea group</taxon>
        <taxon>Methanomicrobia</taxon>
        <taxon>Methanomicrobiales</taxon>
        <taxon>Methanomicrobiaceae</taxon>
        <taxon>Methanogenium</taxon>
    </lineage>
</organism>
<dbReference type="RefSeq" id="WP_274925020.1">
    <property type="nucleotide sequence ID" value="NZ_JAKELO010000002.1"/>
</dbReference>
<keyword evidence="4" id="KW-1185">Reference proteome</keyword>
<feature type="domain" description="PEGA" evidence="2">
    <location>
        <begin position="181"/>
        <end position="238"/>
    </location>
</feature>
<proteinExistence type="predicted"/>
<evidence type="ECO:0000259" key="2">
    <source>
        <dbReference type="Pfam" id="PF08308"/>
    </source>
</evidence>
<dbReference type="PANTHER" id="PTHR36194:SF1">
    <property type="entry name" value="S-LAYER-LIKE PROTEIN"/>
    <property type="match status" value="1"/>
</dbReference>
<dbReference type="InterPro" id="IPR013229">
    <property type="entry name" value="PEGA"/>
</dbReference>
<dbReference type="PANTHER" id="PTHR36194">
    <property type="entry name" value="S-LAYER-LIKE PROTEIN"/>
    <property type="match status" value="1"/>
</dbReference>
<feature type="region of interest" description="Disordered" evidence="1">
    <location>
        <begin position="324"/>
        <end position="350"/>
    </location>
</feature>
<accession>A0A9Q4KUL6</accession>
<evidence type="ECO:0000313" key="4">
    <source>
        <dbReference type="Proteomes" id="UP001143747"/>
    </source>
</evidence>
<protein>
    <submittedName>
        <fullName evidence="3">PEGA domain-containing protein</fullName>
    </submittedName>
</protein>
<dbReference type="SUPFAM" id="SSF49452">
    <property type="entry name" value="Starch-binding domain-like"/>
    <property type="match status" value="2"/>
</dbReference>
<comment type="caution">
    <text evidence="3">The sequence shown here is derived from an EMBL/GenBank/DDBJ whole genome shotgun (WGS) entry which is preliminary data.</text>
</comment>
<dbReference type="Gene3D" id="2.60.40.1120">
    <property type="entry name" value="Carboxypeptidase-like, regulatory domain"/>
    <property type="match status" value="1"/>
</dbReference>
<evidence type="ECO:0000256" key="1">
    <source>
        <dbReference type="SAM" id="MobiDB-lite"/>
    </source>
</evidence>
<dbReference type="GO" id="GO:0030246">
    <property type="term" value="F:carbohydrate binding"/>
    <property type="evidence" value="ECO:0007669"/>
    <property type="project" value="InterPro"/>
</dbReference>
<feature type="domain" description="PEGA" evidence="2">
    <location>
        <begin position="254"/>
        <end position="324"/>
    </location>
</feature>
<feature type="domain" description="PEGA" evidence="2">
    <location>
        <begin position="341"/>
        <end position="409"/>
    </location>
</feature>
<dbReference type="InterPro" id="IPR013784">
    <property type="entry name" value="Carb-bd-like_fold"/>
</dbReference>
<gene>
    <name evidence="3" type="ORF">L0665_07175</name>
</gene>
<dbReference type="AlphaFoldDB" id="A0A9Q4KUL6"/>
<name>A0A9Q4KUL6_9EURY</name>
<evidence type="ECO:0000313" key="3">
    <source>
        <dbReference type="EMBL" id="MDE4908392.1"/>
    </source>
</evidence>
<feature type="compositionally biased region" description="Low complexity" evidence="1">
    <location>
        <begin position="325"/>
        <end position="337"/>
    </location>
</feature>
<dbReference type="Pfam" id="PF08308">
    <property type="entry name" value="PEGA"/>
    <property type="match status" value="4"/>
</dbReference>
<dbReference type="Proteomes" id="UP001143747">
    <property type="component" value="Unassembled WGS sequence"/>
</dbReference>
<dbReference type="EMBL" id="JAKELO010000002">
    <property type="protein sequence ID" value="MDE4908392.1"/>
    <property type="molecule type" value="Genomic_DNA"/>
</dbReference>
<feature type="domain" description="PEGA" evidence="2">
    <location>
        <begin position="112"/>
        <end position="177"/>
    </location>
</feature>
<sequence>MTGRAYRRLCCIGILILIAGALLLCPAAAGLAQYRIHTNVDYAEVYFDNDYRGQTYGGVLTATVSTTGTQYQTVEIRKAGYYTVSQDLPYIPDGASTDLYFTLAADSGTTTGTLAVQTTPSGASVYINGIYQGTAPVTVNGIRPGTYTVIAEMPGAESVTKTVTITGSEYRTVTLNLAGTGDISFTSEPSGAFVELDGTIIGTTPHTATDIEPREHQIAITKNGYYNWRETIDMTGGGARYVYAALRSVTPENEISIRSIPAGATIYLNNIYQGETMENGYFPITDLATGQHTILLRLSGYDNYEETVSLSEGQTVTINADMEEGAGSTTSTTPTMSGGTGKLSVSTSPPGAEISIDGSISGRMTPATITGIPAGTHVIYTRLAGYTSAEATVTVTAGKTATLSLPLAPSGEATPVPTESPAPFFFPAAGLAAILLVRCRNTR</sequence>